<organism evidence="1 2">
    <name type="scientific">Lindgomyces ingoldianus</name>
    <dbReference type="NCBI Taxonomy" id="673940"/>
    <lineage>
        <taxon>Eukaryota</taxon>
        <taxon>Fungi</taxon>
        <taxon>Dikarya</taxon>
        <taxon>Ascomycota</taxon>
        <taxon>Pezizomycotina</taxon>
        <taxon>Dothideomycetes</taxon>
        <taxon>Pleosporomycetidae</taxon>
        <taxon>Pleosporales</taxon>
        <taxon>Lindgomycetaceae</taxon>
        <taxon>Lindgomyces</taxon>
    </lineage>
</organism>
<accession>A0ACB6QUV1</accession>
<keyword evidence="2" id="KW-1185">Reference proteome</keyword>
<evidence type="ECO:0000313" key="2">
    <source>
        <dbReference type="Proteomes" id="UP000799755"/>
    </source>
</evidence>
<gene>
    <name evidence="1" type="ORF">BDR25DRAFT_226559</name>
</gene>
<dbReference type="Proteomes" id="UP000799755">
    <property type="component" value="Unassembled WGS sequence"/>
</dbReference>
<feature type="non-terminal residue" evidence="1">
    <location>
        <position position="242"/>
    </location>
</feature>
<protein>
    <submittedName>
        <fullName evidence="1">HET-domain-containing protein</fullName>
    </submittedName>
</protein>
<comment type="caution">
    <text evidence="1">The sequence shown here is derived from an EMBL/GenBank/DDBJ whole genome shotgun (WGS) entry which is preliminary data.</text>
</comment>
<dbReference type="EMBL" id="MU003509">
    <property type="protein sequence ID" value="KAF2469971.1"/>
    <property type="molecule type" value="Genomic_DNA"/>
</dbReference>
<sequence length="242" mass="27623">MKALDRGPGEEEHSISPARIVNQERVDYSLVKSWMRTCLHGHSRCSEGFRNHVVGMKVIDCVQECLVMHKPEHNYIALSYVWGPPPKDKQDQSTSSGNMFEDSPRVIRDAIHVTRELGYRYLWIDRYCINQTDGEEKMSQLTQMDLIYENADMTIVAGAGEDDRHGLPGAGSEPLLPRCTQPAARIGDITVVSTLPEISHFLGKSRWATRGWTYQEAVLSRRCLMFFPTHVFFVCRTMCRSE</sequence>
<proteinExistence type="predicted"/>
<reference evidence="1" key="1">
    <citation type="journal article" date="2020" name="Stud. Mycol.">
        <title>101 Dothideomycetes genomes: a test case for predicting lifestyles and emergence of pathogens.</title>
        <authorList>
            <person name="Haridas S."/>
            <person name="Albert R."/>
            <person name="Binder M."/>
            <person name="Bloem J."/>
            <person name="Labutti K."/>
            <person name="Salamov A."/>
            <person name="Andreopoulos B."/>
            <person name="Baker S."/>
            <person name="Barry K."/>
            <person name="Bills G."/>
            <person name="Bluhm B."/>
            <person name="Cannon C."/>
            <person name="Castanera R."/>
            <person name="Culley D."/>
            <person name="Daum C."/>
            <person name="Ezra D."/>
            <person name="Gonzalez J."/>
            <person name="Henrissat B."/>
            <person name="Kuo A."/>
            <person name="Liang C."/>
            <person name="Lipzen A."/>
            <person name="Lutzoni F."/>
            <person name="Magnuson J."/>
            <person name="Mondo S."/>
            <person name="Nolan M."/>
            <person name="Ohm R."/>
            <person name="Pangilinan J."/>
            <person name="Park H.-J."/>
            <person name="Ramirez L."/>
            <person name="Alfaro M."/>
            <person name="Sun H."/>
            <person name="Tritt A."/>
            <person name="Yoshinaga Y."/>
            <person name="Zwiers L.-H."/>
            <person name="Turgeon B."/>
            <person name="Goodwin S."/>
            <person name="Spatafora J."/>
            <person name="Crous P."/>
            <person name="Grigoriev I."/>
        </authorList>
    </citation>
    <scope>NUCLEOTIDE SEQUENCE</scope>
    <source>
        <strain evidence="1">ATCC 200398</strain>
    </source>
</reference>
<name>A0ACB6QUV1_9PLEO</name>
<evidence type="ECO:0000313" key="1">
    <source>
        <dbReference type="EMBL" id="KAF2469971.1"/>
    </source>
</evidence>